<evidence type="ECO:0000313" key="1">
    <source>
        <dbReference type="EMBL" id="KAH3770077.1"/>
    </source>
</evidence>
<protein>
    <submittedName>
        <fullName evidence="1">Uncharacterized protein</fullName>
    </submittedName>
</protein>
<gene>
    <name evidence="1" type="ORF">DPMN_171357</name>
</gene>
<name>A0A9D4IF32_DREPO</name>
<accession>A0A9D4IF32</accession>
<proteinExistence type="predicted"/>
<comment type="caution">
    <text evidence="1">The sequence shown here is derived from an EMBL/GenBank/DDBJ whole genome shotgun (WGS) entry which is preliminary data.</text>
</comment>
<sequence length="77" mass="8639">MKTGKTYTDGQTCNGFFRCSEGRSLPSSCSQCHSYNVLRGGGLSDFSCMQASLNTHRTYACLYYAVSGIRRFKEVRF</sequence>
<dbReference type="AlphaFoldDB" id="A0A9D4IF32"/>
<reference evidence="1" key="2">
    <citation type="submission" date="2020-11" db="EMBL/GenBank/DDBJ databases">
        <authorList>
            <person name="McCartney M.A."/>
            <person name="Auch B."/>
            <person name="Kono T."/>
            <person name="Mallez S."/>
            <person name="Becker A."/>
            <person name="Gohl D.M."/>
            <person name="Silverstein K.A.T."/>
            <person name="Koren S."/>
            <person name="Bechman K.B."/>
            <person name="Herman A."/>
            <person name="Abrahante J.E."/>
            <person name="Garbe J."/>
        </authorList>
    </citation>
    <scope>NUCLEOTIDE SEQUENCE</scope>
    <source>
        <strain evidence="1">Duluth1</strain>
        <tissue evidence="1">Whole animal</tissue>
    </source>
</reference>
<dbReference type="Proteomes" id="UP000828390">
    <property type="component" value="Unassembled WGS sequence"/>
</dbReference>
<reference evidence="1" key="1">
    <citation type="journal article" date="2019" name="bioRxiv">
        <title>The Genome of the Zebra Mussel, Dreissena polymorpha: A Resource for Invasive Species Research.</title>
        <authorList>
            <person name="McCartney M.A."/>
            <person name="Auch B."/>
            <person name="Kono T."/>
            <person name="Mallez S."/>
            <person name="Zhang Y."/>
            <person name="Obille A."/>
            <person name="Becker A."/>
            <person name="Abrahante J.E."/>
            <person name="Garbe J."/>
            <person name="Badalamenti J.P."/>
            <person name="Herman A."/>
            <person name="Mangelson H."/>
            <person name="Liachko I."/>
            <person name="Sullivan S."/>
            <person name="Sone E.D."/>
            <person name="Koren S."/>
            <person name="Silverstein K.A.T."/>
            <person name="Beckman K.B."/>
            <person name="Gohl D.M."/>
        </authorList>
    </citation>
    <scope>NUCLEOTIDE SEQUENCE</scope>
    <source>
        <strain evidence="1">Duluth1</strain>
        <tissue evidence="1">Whole animal</tissue>
    </source>
</reference>
<keyword evidence="2" id="KW-1185">Reference proteome</keyword>
<organism evidence="1 2">
    <name type="scientific">Dreissena polymorpha</name>
    <name type="common">Zebra mussel</name>
    <name type="synonym">Mytilus polymorpha</name>
    <dbReference type="NCBI Taxonomy" id="45954"/>
    <lineage>
        <taxon>Eukaryota</taxon>
        <taxon>Metazoa</taxon>
        <taxon>Spiralia</taxon>
        <taxon>Lophotrochozoa</taxon>
        <taxon>Mollusca</taxon>
        <taxon>Bivalvia</taxon>
        <taxon>Autobranchia</taxon>
        <taxon>Heteroconchia</taxon>
        <taxon>Euheterodonta</taxon>
        <taxon>Imparidentia</taxon>
        <taxon>Neoheterodontei</taxon>
        <taxon>Myida</taxon>
        <taxon>Dreissenoidea</taxon>
        <taxon>Dreissenidae</taxon>
        <taxon>Dreissena</taxon>
    </lineage>
</organism>
<dbReference type="EMBL" id="JAIWYP010000009">
    <property type="protein sequence ID" value="KAH3770077.1"/>
    <property type="molecule type" value="Genomic_DNA"/>
</dbReference>
<evidence type="ECO:0000313" key="2">
    <source>
        <dbReference type="Proteomes" id="UP000828390"/>
    </source>
</evidence>